<comment type="caution">
    <text evidence="2">The sequence shown here is derived from an EMBL/GenBank/DDBJ whole genome shotgun (WGS) entry which is preliminary data.</text>
</comment>
<protein>
    <submittedName>
        <fullName evidence="2">N-acetyltransferase</fullName>
    </submittedName>
</protein>
<name>A0A4Q1K6A8_9FLAO</name>
<dbReference type="EMBL" id="SBKO01000001">
    <property type="protein sequence ID" value="RXR21142.1"/>
    <property type="molecule type" value="Genomic_DNA"/>
</dbReference>
<proteinExistence type="predicted"/>
<organism evidence="2 3">
    <name type="scientific">Flavobacterium amnicola</name>
    <dbReference type="NCBI Taxonomy" id="2506422"/>
    <lineage>
        <taxon>Bacteria</taxon>
        <taxon>Pseudomonadati</taxon>
        <taxon>Bacteroidota</taxon>
        <taxon>Flavobacteriia</taxon>
        <taxon>Flavobacteriales</taxon>
        <taxon>Flavobacteriaceae</taxon>
        <taxon>Flavobacterium</taxon>
    </lineage>
</organism>
<dbReference type="PROSITE" id="PS51186">
    <property type="entry name" value="GNAT"/>
    <property type="match status" value="1"/>
</dbReference>
<dbReference type="SUPFAM" id="SSF55729">
    <property type="entry name" value="Acyl-CoA N-acyltransferases (Nat)"/>
    <property type="match status" value="1"/>
</dbReference>
<dbReference type="Gene3D" id="3.40.630.30">
    <property type="match status" value="1"/>
</dbReference>
<reference evidence="3" key="1">
    <citation type="submission" date="2019-01" db="EMBL/GenBank/DDBJ databases">
        <title>Cytophagaceae bacterium strain CAR-16.</title>
        <authorList>
            <person name="Chen W.-M."/>
        </authorList>
    </citation>
    <scope>NUCLEOTIDE SEQUENCE [LARGE SCALE GENOMIC DNA]</scope>
    <source>
        <strain evidence="3">LLJ-11</strain>
    </source>
</reference>
<dbReference type="GO" id="GO:0016747">
    <property type="term" value="F:acyltransferase activity, transferring groups other than amino-acyl groups"/>
    <property type="evidence" value="ECO:0007669"/>
    <property type="project" value="InterPro"/>
</dbReference>
<sequence>MIEIKEIPTELTYSVRQAILRPGKPIESCFFEGDKLDTTTHYGILIDKEVVGVVSVFLNSNINFTETTQFQLRGMAISDSVQKKGLGKLLLEEVENCIFQKKGNVIIWFNARESAVAFYKKSKYQLIDKPFVIEGIGTHYIMYKKQI</sequence>
<keyword evidence="3" id="KW-1185">Reference proteome</keyword>
<dbReference type="AlphaFoldDB" id="A0A4Q1K6A8"/>
<dbReference type="InterPro" id="IPR016181">
    <property type="entry name" value="Acyl_CoA_acyltransferase"/>
</dbReference>
<gene>
    <name evidence="2" type="ORF">EQG63_04160</name>
</gene>
<dbReference type="OrthoDB" id="2352823at2"/>
<dbReference type="RefSeq" id="WP_129434725.1">
    <property type="nucleotide sequence ID" value="NZ_SBKO01000001.1"/>
</dbReference>
<dbReference type="InterPro" id="IPR000182">
    <property type="entry name" value="GNAT_dom"/>
</dbReference>
<keyword evidence="2" id="KW-0808">Transferase</keyword>
<evidence type="ECO:0000259" key="1">
    <source>
        <dbReference type="PROSITE" id="PS51186"/>
    </source>
</evidence>
<dbReference type="Pfam" id="PF13673">
    <property type="entry name" value="Acetyltransf_10"/>
    <property type="match status" value="1"/>
</dbReference>
<evidence type="ECO:0000313" key="3">
    <source>
        <dbReference type="Proteomes" id="UP000290283"/>
    </source>
</evidence>
<evidence type="ECO:0000313" key="2">
    <source>
        <dbReference type="EMBL" id="RXR21142.1"/>
    </source>
</evidence>
<accession>A0A4Q1K6A8</accession>
<dbReference type="CDD" id="cd04301">
    <property type="entry name" value="NAT_SF"/>
    <property type="match status" value="1"/>
</dbReference>
<feature type="domain" description="N-acetyltransferase" evidence="1">
    <location>
        <begin position="2"/>
        <end position="147"/>
    </location>
</feature>
<dbReference type="Proteomes" id="UP000290283">
    <property type="component" value="Unassembled WGS sequence"/>
</dbReference>